<dbReference type="Proteomes" id="UP001164727">
    <property type="component" value="Chromosome"/>
</dbReference>
<dbReference type="RefSeq" id="WP_268850161.1">
    <property type="nucleotide sequence ID" value="NZ_CP114006.1"/>
</dbReference>
<keyword evidence="1" id="KW-0175">Coiled coil</keyword>
<name>A0ABY7BRN7_9MOLU</name>
<keyword evidence="4" id="KW-1185">Reference proteome</keyword>
<evidence type="ECO:0000313" key="3">
    <source>
        <dbReference type="EMBL" id="WAN63339.1"/>
    </source>
</evidence>
<organism evidence="3 4">
    <name type="scientific">Candidatus Phytoplasma rubi</name>
    <dbReference type="NCBI Taxonomy" id="399025"/>
    <lineage>
        <taxon>Bacteria</taxon>
        <taxon>Bacillati</taxon>
        <taxon>Mycoplasmatota</taxon>
        <taxon>Mollicutes</taxon>
        <taxon>Acholeplasmatales</taxon>
        <taxon>Acholeplasmataceae</taxon>
        <taxon>Candidatus Phytoplasma</taxon>
        <taxon>16SrV (Elm yellows group)</taxon>
    </lineage>
</organism>
<keyword evidence="2" id="KW-0472">Membrane</keyword>
<evidence type="ECO:0000256" key="2">
    <source>
        <dbReference type="SAM" id="Phobius"/>
    </source>
</evidence>
<feature type="coiled-coil region" evidence="1">
    <location>
        <begin position="73"/>
        <end position="100"/>
    </location>
</feature>
<evidence type="ECO:0000313" key="4">
    <source>
        <dbReference type="Proteomes" id="UP001164727"/>
    </source>
</evidence>
<keyword evidence="2" id="KW-1133">Transmembrane helix</keyword>
<feature type="transmembrane region" description="Helical" evidence="2">
    <location>
        <begin position="271"/>
        <end position="290"/>
    </location>
</feature>
<reference evidence="3 4" key="1">
    <citation type="journal article" date="2023" name="Microbiol. Resour. Announc.">
        <title>Complete Genome of 'Candidatus Phytoplasma rubi' RS, a Phytopathogenic Bacterium Associated with Rubus Stunt Disease.</title>
        <authorList>
            <person name="Duckeck D."/>
            <person name="Zubert C."/>
            <person name="Bohm J.W."/>
            <person name="Carminati G."/>
            <person name="Schneider B."/>
            <person name="Kube M."/>
        </authorList>
    </citation>
    <scope>NUCLEOTIDE SEQUENCE [LARGE SCALE GENOMIC DNA]</scope>
    <source>
        <strain evidence="3 4">RS</strain>
    </source>
</reference>
<protein>
    <submittedName>
        <fullName evidence="3">Uncharacterized protein</fullName>
    </submittedName>
</protein>
<dbReference type="EMBL" id="CP114006">
    <property type="protein sequence ID" value="WAN63339.1"/>
    <property type="molecule type" value="Genomic_DNA"/>
</dbReference>
<keyword evidence="2" id="KW-0812">Transmembrane</keyword>
<evidence type="ECO:0000256" key="1">
    <source>
        <dbReference type="SAM" id="Coils"/>
    </source>
</evidence>
<gene>
    <name evidence="3" type="ORF">RS022_04220</name>
</gene>
<proteinExistence type="predicted"/>
<accession>A0ABY7BRN7</accession>
<sequence length="314" mass="37860">MLYYFIFFIVINFRNYQIKGIEINKEEKINKIHEEILLKKRHAEIELNIAKKLKNQVDESFEKNLLLTKEIEMIENENDKNTAISKLKAAEKQFKEEKNENILENIYILLSSSFQNYKKSITNIKKYKALVNKEILKKEIIKIQQMIDKTDDFFYDRETAINLKKEIQKEMENIQEEGTAINLSNKAKLILEEAENIYLTSNNNDDIINNKYDRATFYFQESFNKYQNIKIKLKNFFIEIFKEEKAEETNQNKFKNEIIFLSHEQNKLKKWQIILLISEISIFVLILILLKIKNKYSKKFLNKIKNHEFMFNLY</sequence>